<feature type="transmembrane region" description="Helical" evidence="1">
    <location>
        <begin position="126"/>
        <end position="143"/>
    </location>
</feature>
<accession>A0ABS2GZY5</accession>
<gene>
    <name evidence="3" type="ORF">H5975_03800</name>
</gene>
<dbReference type="SMART" id="SM00267">
    <property type="entry name" value="GGDEF"/>
    <property type="match status" value="1"/>
</dbReference>
<evidence type="ECO:0000259" key="2">
    <source>
        <dbReference type="PROSITE" id="PS50887"/>
    </source>
</evidence>
<comment type="caution">
    <text evidence="3">The sequence shown here is derived from an EMBL/GenBank/DDBJ whole genome shotgun (WGS) entry which is preliminary data.</text>
</comment>
<organism evidence="3 4">
    <name type="scientific">Limosilactobacillus coleohominis</name>
    <dbReference type="NCBI Taxonomy" id="181675"/>
    <lineage>
        <taxon>Bacteria</taxon>
        <taxon>Bacillati</taxon>
        <taxon>Bacillota</taxon>
        <taxon>Bacilli</taxon>
        <taxon>Lactobacillales</taxon>
        <taxon>Lactobacillaceae</taxon>
        <taxon>Limosilactobacillus</taxon>
    </lineage>
</organism>
<dbReference type="SUPFAM" id="SSF55073">
    <property type="entry name" value="Nucleotide cyclase"/>
    <property type="match status" value="1"/>
</dbReference>
<evidence type="ECO:0000313" key="4">
    <source>
        <dbReference type="Proteomes" id="UP000785625"/>
    </source>
</evidence>
<dbReference type="InterPro" id="IPR050469">
    <property type="entry name" value="Diguanylate_Cyclase"/>
</dbReference>
<keyword evidence="1" id="KW-0812">Transmembrane</keyword>
<feature type="transmembrane region" description="Helical" evidence="1">
    <location>
        <begin position="70"/>
        <end position="91"/>
    </location>
</feature>
<dbReference type="InterPro" id="IPR043128">
    <property type="entry name" value="Rev_trsase/Diguanyl_cyclase"/>
</dbReference>
<dbReference type="Proteomes" id="UP000785625">
    <property type="component" value="Unassembled WGS sequence"/>
</dbReference>
<dbReference type="CDD" id="cd01949">
    <property type="entry name" value="GGDEF"/>
    <property type="match status" value="1"/>
</dbReference>
<sequence>MIISQIYFERYWISSKSLSFNSWMIGLVIIITYFIQEFFLLQISLVNINQVVFMQVIATVMVFRNRVYKIWWPLLALTPFFANLAEYLLGLLPLTNWWYWIVESIVFTSISLFLVKLHGCSKRARFFMAIASLGIIELITLAINRNYSLVSIAACKLGLFLIAVFEEQLVKVEQRNDEKIKLIQRESQRDDLTGLLNYRALDHEISKLANKNETNNIVIGALDIDHFKTINDTYGHFVGNEVLNHFSTFLRKQIHTVFPQHGFVYRFGGEEFTIVVSNYSIKEVDKLLHQVERMLSEQPFKSKDGFKLSISFSCSITNHLKDESLDETLKRADKMLYLVKENGRGWINSDRYSDQKIENGTTSPLNMTSE</sequence>
<proteinExistence type="predicted"/>
<dbReference type="PROSITE" id="PS50887">
    <property type="entry name" value="GGDEF"/>
    <property type="match status" value="1"/>
</dbReference>
<dbReference type="PANTHER" id="PTHR45138:SF9">
    <property type="entry name" value="DIGUANYLATE CYCLASE DGCM-RELATED"/>
    <property type="match status" value="1"/>
</dbReference>
<dbReference type="InterPro" id="IPR000160">
    <property type="entry name" value="GGDEF_dom"/>
</dbReference>
<name>A0ABS2GZY5_9LACO</name>
<protein>
    <submittedName>
        <fullName evidence="3">GGDEF domain-containing protein</fullName>
    </submittedName>
</protein>
<evidence type="ECO:0000256" key="1">
    <source>
        <dbReference type="SAM" id="Phobius"/>
    </source>
</evidence>
<dbReference type="InterPro" id="IPR029787">
    <property type="entry name" value="Nucleotide_cyclase"/>
</dbReference>
<keyword evidence="1" id="KW-0472">Membrane</keyword>
<dbReference type="EMBL" id="JACJKU010000026">
    <property type="protein sequence ID" value="MBM6940618.1"/>
    <property type="molecule type" value="Genomic_DNA"/>
</dbReference>
<feature type="transmembrane region" description="Helical" evidence="1">
    <location>
        <begin position="41"/>
        <end position="63"/>
    </location>
</feature>
<feature type="transmembrane region" description="Helical" evidence="1">
    <location>
        <begin position="18"/>
        <end position="35"/>
    </location>
</feature>
<feature type="transmembrane region" description="Helical" evidence="1">
    <location>
        <begin position="97"/>
        <end position="114"/>
    </location>
</feature>
<dbReference type="NCBIfam" id="TIGR00254">
    <property type="entry name" value="GGDEF"/>
    <property type="match status" value="1"/>
</dbReference>
<dbReference type="Pfam" id="PF00990">
    <property type="entry name" value="GGDEF"/>
    <property type="match status" value="1"/>
</dbReference>
<reference evidence="3 4" key="1">
    <citation type="journal article" date="2021" name="Sci. Rep.">
        <title>The distribution of antibiotic resistance genes in chicken gut microbiota commensals.</title>
        <authorList>
            <person name="Juricova H."/>
            <person name="Matiasovicova J."/>
            <person name="Kubasova T."/>
            <person name="Cejkova D."/>
            <person name="Rychlik I."/>
        </authorList>
    </citation>
    <scope>NUCLEOTIDE SEQUENCE [LARGE SCALE GENOMIC DNA]</scope>
    <source>
        <strain evidence="3 4">An574</strain>
    </source>
</reference>
<dbReference type="PANTHER" id="PTHR45138">
    <property type="entry name" value="REGULATORY COMPONENTS OF SENSORY TRANSDUCTION SYSTEM"/>
    <property type="match status" value="1"/>
</dbReference>
<evidence type="ECO:0000313" key="3">
    <source>
        <dbReference type="EMBL" id="MBM6940618.1"/>
    </source>
</evidence>
<keyword evidence="1" id="KW-1133">Transmembrane helix</keyword>
<keyword evidence="4" id="KW-1185">Reference proteome</keyword>
<dbReference type="Gene3D" id="3.30.70.270">
    <property type="match status" value="1"/>
</dbReference>
<feature type="domain" description="GGDEF" evidence="2">
    <location>
        <begin position="215"/>
        <end position="352"/>
    </location>
</feature>